<dbReference type="AlphaFoldDB" id="A0A7K0CK62"/>
<dbReference type="EC" id="2.7.13.3" evidence="2"/>
<dbReference type="PANTHER" id="PTHR24421">
    <property type="entry name" value="NITRATE/NITRITE SENSOR PROTEIN NARX-RELATED"/>
    <property type="match status" value="1"/>
</dbReference>
<gene>
    <name evidence="12" type="ORF">SRB5_39460</name>
</gene>
<dbReference type="Gene3D" id="3.30.565.10">
    <property type="entry name" value="Histidine kinase-like ATPase, C-terminal domain"/>
    <property type="match status" value="1"/>
</dbReference>
<evidence type="ECO:0000313" key="12">
    <source>
        <dbReference type="EMBL" id="MQY13791.1"/>
    </source>
</evidence>
<comment type="caution">
    <text evidence="12">The sequence shown here is derived from an EMBL/GenBank/DDBJ whole genome shotgun (WGS) entry which is preliminary data.</text>
</comment>
<reference evidence="12 13" key="1">
    <citation type="submission" date="2019-10" db="EMBL/GenBank/DDBJ databases">
        <title>Streptomyces smaragdinus sp. nov. and Streptomyces fabii sp. nov., isolated from the gut of fungus growing-termite Macrotermes natalensis.</title>
        <authorList>
            <person name="Schwitalla J."/>
            <person name="Benndorf R."/>
            <person name="Martin K."/>
            <person name="De Beer W."/>
            <person name="Kaster A.-K."/>
            <person name="Vollmers J."/>
            <person name="Poulsen M."/>
            <person name="Beemelmanns C."/>
        </authorList>
    </citation>
    <scope>NUCLEOTIDE SEQUENCE [LARGE SCALE GENOMIC DNA]</scope>
    <source>
        <strain evidence="12 13">RB5</strain>
    </source>
</reference>
<dbReference type="GO" id="GO:0000155">
    <property type="term" value="F:phosphorelay sensor kinase activity"/>
    <property type="evidence" value="ECO:0007669"/>
    <property type="project" value="InterPro"/>
</dbReference>
<dbReference type="CDD" id="cd16917">
    <property type="entry name" value="HATPase_UhpB-NarQ-NarX-like"/>
    <property type="match status" value="1"/>
</dbReference>
<accession>A0A7K0CK62</accession>
<evidence type="ECO:0000313" key="13">
    <source>
        <dbReference type="Proteomes" id="UP000466345"/>
    </source>
</evidence>
<dbReference type="Proteomes" id="UP000466345">
    <property type="component" value="Unassembled WGS sequence"/>
</dbReference>
<evidence type="ECO:0000256" key="1">
    <source>
        <dbReference type="ARBA" id="ARBA00000085"/>
    </source>
</evidence>
<keyword evidence="9" id="KW-0472">Membrane</keyword>
<dbReference type="PANTHER" id="PTHR24421:SF10">
    <property type="entry name" value="NITRATE_NITRITE SENSOR PROTEIN NARQ"/>
    <property type="match status" value="1"/>
</dbReference>
<feature type="transmembrane region" description="Helical" evidence="9">
    <location>
        <begin position="36"/>
        <end position="57"/>
    </location>
</feature>
<dbReference type="SUPFAM" id="SSF55874">
    <property type="entry name" value="ATPase domain of HSP90 chaperone/DNA topoisomerase II/histidine kinase"/>
    <property type="match status" value="1"/>
</dbReference>
<dbReference type="Gene3D" id="1.20.5.1930">
    <property type="match status" value="1"/>
</dbReference>
<feature type="transmembrane region" description="Helical" evidence="9">
    <location>
        <begin position="106"/>
        <end position="124"/>
    </location>
</feature>
<keyword evidence="9" id="KW-0812">Transmembrane</keyword>
<feature type="transmembrane region" description="Helical" evidence="9">
    <location>
        <begin position="411"/>
        <end position="429"/>
    </location>
</feature>
<comment type="catalytic activity">
    <reaction evidence="1">
        <text>ATP + protein L-histidine = ADP + protein N-phospho-L-histidine.</text>
        <dbReference type="EC" id="2.7.13.3"/>
    </reaction>
</comment>
<keyword evidence="9" id="KW-1133">Transmembrane helix</keyword>
<dbReference type="GO" id="GO:0016020">
    <property type="term" value="C:membrane"/>
    <property type="evidence" value="ECO:0007669"/>
    <property type="project" value="InterPro"/>
</dbReference>
<protein>
    <recommendedName>
        <fullName evidence="2">histidine kinase</fullName>
        <ecNumber evidence="2">2.7.13.3</ecNumber>
    </recommendedName>
</protein>
<dbReference type="InterPro" id="IPR003594">
    <property type="entry name" value="HATPase_dom"/>
</dbReference>
<dbReference type="GO" id="GO:0005524">
    <property type="term" value="F:ATP binding"/>
    <property type="evidence" value="ECO:0007669"/>
    <property type="project" value="UniProtKB-KW"/>
</dbReference>
<evidence type="ECO:0000259" key="11">
    <source>
        <dbReference type="Pfam" id="PF07730"/>
    </source>
</evidence>
<keyword evidence="7" id="KW-0067">ATP-binding</keyword>
<name>A0A7K0CK62_9ACTN</name>
<evidence type="ECO:0000259" key="10">
    <source>
        <dbReference type="Pfam" id="PF02518"/>
    </source>
</evidence>
<dbReference type="EMBL" id="WEGJ01000015">
    <property type="protein sequence ID" value="MQY13791.1"/>
    <property type="molecule type" value="Genomic_DNA"/>
</dbReference>
<dbReference type="Pfam" id="PF02518">
    <property type="entry name" value="HATPase_c"/>
    <property type="match status" value="1"/>
</dbReference>
<keyword evidence="6" id="KW-0418">Kinase</keyword>
<evidence type="ECO:0000256" key="8">
    <source>
        <dbReference type="ARBA" id="ARBA00023012"/>
    </source>
</evidence>
<feature type="domain" description="Histidine kinase/HSP90-like ATPase" evidence="10">
    <location>
        <begin position="292"/>
        <end position="380"/>
    </location>
</feature>
<sequence>MLRRLLSSPVTADVLLWCAILAPLFADDLPGRGQPAGLPLVWVQWAAVPLLALAVAVSRRLPVLAAAVPAGLGLAATPELFTNNFAIAQIVLAFLLGRRAAARGTGLLFFGGVCLAGLVLVGIVPAATVSGWFTVVATALVTILLPWLAGRYVRQHDELVRTGWELAERLEREQELIGDRERLKERSRIAGDMHDSLGHELSLIALRAGALQVDAGLSVPAREAAGELRSSAAAATERLREIIGVLREDSEGPPVLPAGDTPADVVERARASGMAVTLTGAFGEPLPPMADRAVYRVVQEGLTNATKYAPGAAVRVTLGLAEGEAVVTVANDAPPAGPLPGSGSGHGLVGLDERVRLAGGRLHAHPVDGGFAVTARLPLAAGAAATPPGERRSREALERARRKVRRSMLDAIWVPVVAAGVLGVTMFGFNTYTSYRSVLDAQVYGELRVGQSETSVAGRLPAYQADDDERPAGAPADPPGTDECRFYRIGAWSLDRAYRLCFTDGLLTAKDRVDITPPPASP</sequence>
<dbReference type="InterPro" id="IPR011712">
    <property type="entry name" value="Sig_transdc_His_kin_sub3_dim/P"/>
</dbReference>
<dbReference type="GO" id="GO:0046983">
    <property type="term" value="F:protein dimerization activity"/>
    <property type="evidence" value="ECO:0007669"/>
    <property type="project" value="InterPro"/>
</dbReference>
<keyword evidence="4" id="KW-0808">Transferase</keyword>
<feature type="domain" description="Signal transduction histidine kinase subgroup 3 dimerisation and phosphoacceptor" evidence="11">
    <location>
        <begin position="185"/>
        <end position="250"/>
    </location>
</feature>
<evidence type="ECO:0000256" key="4">
    <source>
        <dbReference type="ARBA" id="ARBA00022679"/>
    </source>
</evidence>
<dbReference type="InterPro" id="IPR050482">
    <property type="entry name" value="Sensor_HK_TwoCompSys"/>
</dbReference>
<dbReference type="InterPro" id="IPR036890">
    <property type="entry name" value="HATPase_C_sf"/>
</dbReference>
<dbReference type="Pfam" id="PF07730">
    <property type="entry name" value="HisKA_3"/>
    <property type="match status" value="1"/>
</dbReference>
<organism evidence="12 13">
    <name type="scientific">Streptomyces smaragdinus</name>
    <dbReference type="NCBI Taxonomy" id="2585196"/>
    <lineage>
        <taxon>Bacteria</taxon>
        <taxon>Bacillati</taxon>
        <taxon>Actinomycetota</taxon>
        <taxon>Actinomycetes</taxon>
        <taxon>Kitasatosporales</taxon>
        <taxon>Streptomycetaceae</taxon>
        <taxon>Streptomyces</taxon>
    </lineage>
</organism>
<evidence type="ECO:0000256" key="7">
    <source>
        <dbReference type="ARBA" id="ARBA00022840"/>
    </source>
</evidence>
<keyword evidence="13" id="KW-1185">Reference proteome</keyword>
<keyword evidence="3" id="KW-0597">Phosphoprotein</keyword>
<feature type="transmembrane region" description="Helical" evidence="9">
    <location>
        <begin position="130"/>
        <end position="149"/>
    </location>
</feature>
<proteinExistence type="predicted"/>
<evidence type="ECO:0000256" key="5">
    <source>
        <dbReference type="ARBA" id="ARBA00022741"/>
    </source>
</evidence>
<keyword evidence="8" id="KW-0902">Two-component regulatory system</keyword>
<evidence type="ECO:0000256" key="2">
    <source>
        <dbReference type="ARBA" id="ARBA00012438"/>
    </source>
</evidence>
<keyword evidence="5" id="KW-0547">Nucleotide-binding</keyword>
<evidence type="ECO:0000256" key="3">
    <source>
        <dbReference type="ARBA" id="ARBA00022553"/>
    </source>
</evidence>
<evidence type="ECO:0000256" key="9">
    <source>
        <dbReference type="SAM" id="Phobius"/>
    </source>
</evidence>
<evidence type="ECO:0000256" key="6">
    <source>
        <dbReference type="ARBA" id="ARBA00022777"/>
    </source>
</evidence>